<gene>
    <name evidence="2" type="ORF">KP509_07G052900</name>
</gene>
<sequence>MALMKPPSSPRTFVPSTFGRQVLSQRASCPAICFGTADRTTREKQYYSREMDKARIGLEGPGPIYETKVTSIGKQVTAQKESSPQVGFSLARRFITRRYGDGNPGPGTYSSTSAFGPQVLSNQRSPCSADFSRSTRDEQHKIYLSAEFDKEKYGVGSPGPAVCDDSSSMGNQIIAAHKSAPEFRFGAEKRFKHMDNECSPGVGKYEISSSFGKQCDSRRKNLPCFSFTRSSQAQRAKVFISNEHDKVHYGEESPGPGSTFKAYPSMGEMEVDSRKVNSTGSRFGSAPRFRNYHSDIPGPGNYNC</sequence>
<proteinExistence type="predicted"/>
<protein>
    <submittedName>
        <fullName evidence="2">Uncharacterized protein</fullName>
    </submittedName>
</protein>
<accession>A0A8T2UAY1</accession>
<keyword evidence="3" id="KW-1185">Reference proteome</keyword>
<dbReference type="PANTHER" id="PTHR40429">
    <property type="entry name" value="FLAGELLAR ASSOCIATED PROTEIN"/>
    <property type="match status" value="1"/>
</dbReference>
<evidence type="ECO:0000313" key="3">
    <source>
        <dbReference type="Proteomes" id="UP000825935"/>
    </source>
</evidence>
<dbReference type="EMBL" id="CM035412">
    <property type="protein sequence ID" value="KAH7433057.1"/>
    <property type="molecule type" value="Genomic_DNA"/>
</dbReference>
<dbReference type="AlphaFoldDB" id="A0A8T2UAY1"/>
<dbReference type="PANTHER" id="PTHR40429:SF1">
    <property type="entry name" value="FLAGELLAR ASSOCIATED PROTEIN"/>
    <property type="match status" value="1"/>
</dbReference>
<comment type="caution">
    <text evidence="2">The sequence shown here is derived from an EMBL/GenBank/DDBJ whole genome shotgun (WGS) entry which is preliminary data.</text>
</comment>
<dbReference type="OMA" id="EGPGHIY"/>
<dbReference type="OrthoDB" id="406368at2759"/>
<name>A0A8T2UAY1_CERRI</name>
<evidence type="ECO:0000256" key="1">
    <source>
        <dbReference type="SAM" id="MobiDB-lite"/>
    </source>
</evidence>
<feature type="region of interest" description="Disordered" evidence="1">
    <location>
        <begin position="274"/>
        <end position="304"/>
    </location>
</feature>
<organism evidence="2 3">
    <name type="scientific">Ceratopteris richardii</name>
    <name type="common">Triangle waterfern</name>
    <dbReference type="NCBI Taxonomy" id="49495"/>
    <lineage>
        <taxon>Eukaryota</taxon>
        <taxon>Viridiplantae</taxon>
        <taxon>Streptophyta</taxon>
        <taxon>Embryophyta</taxon>
        <taxon>Tracheophyta</taxon>
        <taxon>Polypodiopsida</taxon>
        <taxon>Polypodiidae</taxon>
        <taxon>Polypodiales</taxon>
        <taxon>Pteridineae</taxon>
        <taxon>Pteridaceae</taxon>
        <taxon>Parkerioideae</taxon>
        <taxon>Ceratopteris</taxon>
    </lineage>
</organism>
<evidence type="ECO:0000313" key="2">
    <source>
        <dbReference type="EMBL" id="KAH7433057.1"/>
    </source>
</evidence>
<reference evidence="2" key="1">
    <citation type="submission" date="2021-08" db="EMBL/GenBank/DDBJ databases">
        <title>WGS assembly of Ceratopteris richardii.</title>
        <authorList>
            <person name="Marchant D.B."/>
            <person name="Chen G."/>
            <person name="Jenkins J."/>
            <person name="Shu S."/>
            <person name="Leebens-Mack J."/>
            <person name="Grimwood J."/>
            <person name="Schmutz J."/>
            <person name="Soltis P."/>
            <person name="Soltis D."/>
            <person name="Chen Z.-H."/>
        </authorList>
    </citation>
    <scope>NUCLEOTIDE SEQUENCE</scope>
    <source>
        <strain evidence="2">Whitten #5841</strain>
        <tissue evidence="2">Leaf</tissue>
    </source>
</reference>
<dbReference type="Proteomes" id="UP000825935">
    <property type="component" value="Chromosome 7"/>
</dbReference>